<dbReference type="SUPFAM" id="SSF116734">
    <property type="entry name" value="DNA methylase specificity domain"/>
    <property type="match status" value="1"/>
</dbReference>
<evidence type="ECO:0008006" key="5">
    <source>
        <dbReference type="Google" id="ProtNLM"/>
    </source>
</evidence>
<evidence type="ECO:0000313" key="4">
    <source>
        <dbReference type="Proteomes" id="UP000767446"/>
    </source>
</evidence>
<evidence type="ECO:0000256" key="1">
    <source>
        <dbReference type="ARBA" id="ARBA00022747"/>
    </source>
</evidence>
<name>A0A941GVB4_9CHRO</name>
<reference evidence="3" key="1">
    <citation type="submission" date="2021-02" db="EMBL/GenBank/DDBJ databases">
        <title>Metagenome analyses of Stigonema ocellatum DSM 106950, Chlorogloea purpurea SAG 13.99 and Gomphosphaeria aponina DSM 107014.</title>
        <authorList>
            <person name="Marter P."/>
            <person name="Huang S."/>
        </authorList>
    </citation>
    <scope>NUCLEOTIDE SEQUENCE</scope>
    <source>
        <strain evidence="3">JP213</strain>
    </source>
</reference>
<comment type="caution">
    <text evidence="3">The sequence shown here is derived from an EMBL/GenBank/DDBJ whole genome shotgun (WGS) entry which is preliminary data.</text>
</comment>
<keyword evidence="1" id="KW-0680">Restriction system</keyword>
<protein>
    <recommendedName>
        <fullName evidence="5">Type I restriction modification DNA specificity domain-containing protein</fullName>
    </recommendedName>
</protein>
<keyword evidence="2" id="KW-0238">DNA-binding</keyword>
<dbReference type="Proteomes" id="UP000767446">
    <property type="component" value="Unassembled WGS sequence"/>
</dbReference>
<sequence length="110" mass="12641">MSELTDVFGNDGFKQWPKYPVYKSSGVDWLGDIPEHWGVTRLKNISTINVSNVDKKTVENEQKVKLCNYTDVYYNDCITDDSKFLIASASKEQIKKFILQKAETLNVKKT</sequence>
<organism evidence="3 4">
    <name type="scientific">Gomphosphaeria aponina SAG 52.96 = DSM 107014</name>
    <dbReference type="NCBI Taxonomy" id="1521640"/>
    <lineage>
        <taxon>Bacteria</taxon>
        <taxon>Bacillati</taxon>
        <taxon>Cyanobacteriota</taxon>
        <taxon>Cyanophyceae</taxon>
        <taxon>Oscillatoriophycideae</taxon>
        <taxon>Chroococcales</taxon>
        <taxon>Gomphosphaeriaceae</taxon>
        <taxon>Gomphosphaeria</taxon>
    </lineage>
</organism>
<evidence type="ECO:0000313" key="3">
    <source>
        <dbReference type="EMBL" id="MBR8826731.1"/>
    </source>
</evidence>
<dbReference type="AlphaFoldDB" id="A0A941GVB4"/>
<proteinExistence type="predicted"/>
<dbReference type="InterPro" id="IPR044946">
    <property type="entry name" value="Restrct_endonuc_typeI_TRD_sf"/>
</dbReference>
<gene>
    <name evidence="3" type="ORF">DSM107014_02310</name>
</gene>
<dbReference type="GO" id="GO:0003677">
    <property type="term" value="F:DNA binding"/>
    <property type="evidence" value="ECO:0007669"/>
    <property type="project" value="UniProtKB-KW"/>
</dbReference>
<dbReference type="EMBL" id="JADQBC010000009">
    <property type="protein sequence ID" value="MBR8826731.1"/>
    <property type="molecule type" value="Genomic_DNA"/>
</dbReference>
<dbReference type="Gene3D" id="3.90.220.20">
    <property type="entry name" value="DNA methylase specificity domains"/>
    <property type="match status" value="1"/>
</dbReference>
<evidence type="ECO:0000256" key="2">
    <source>
        <dbReference type="ARBA" id="ARBA00023125"/>
    </source>
</evidence>
<dbReference type="GO" id="GO:0009307">
    <property type="term" value="P:DNA restriction-modification system"/>
    <property type="evidence" value="ECO:0007669"/>
    <property type="project" value="UniProtKB-KW"/>
</dbReference>
<accession>A0A941GVB4</accession>